<dbReference type="InterPro" id="IPR047817">
    <property type="entry name" value="ABC2_TM_bact-type"/>
</dbReference>
<dbReference type="Proteomes" id="UP000198893">
    <property type="component" value="Unassembled WGS sequence"/>
</dbReference>
<dbReference type="SUPFAM" id="SSF52540">
    <property type="entry name" value="P-loop containing nucleoside triphosphate hydrolases"/>
    <property type="match status" value="1"/>
</dbReference>
<dbReference type="GO" id="GO:0140359">
    <property type="term" value="F:ABC-type transporter activity"/>
    <property type="evidence" value="ECO:0007669"/>
    <property type="project" value="InterPro"/>
</dbReference>
<evidence type="ECO:0000256" key="2">
    <source>
        <dbReference type="ARBA" id="ARBA00022692"/>
    </source>
</evidence>
<dbReference type="EMBL" id="FODS01000036">
    <property type="protein sequence ID" value="SEP19626.1"/>
    <property type="molecule type" value="Genomic_DNA"/>
</dbReference>
<reference evidence="7 8" key="1">
    <citation type="submission" date="2016-10" db="EMBL/GenBank/DDBJ databases">
        <authorList>
            <person name="de Groot N.N."/>
        </authorList>
    </citation>
    <scope>NUCLEOTIDE SEQUENCE [LARGE SCALE GENOMIC DNA]</scope>
    <source>
        <strain evidence="7 8">DSM 27842</strain>
    </source>
</reference>
<dbReference type="PANTHER" id="PTHR43038:SF4">
    <property type="entry name" value="RIBOSOME-ASSOCIATED ATPASE"/>
    <property type="match status" value="1"/>
</dbReference>
<dbReference type="PROSITE" id="PS51012">
    <property type="entry name" value="ABC_TM2"/>
    <property type="match status" value="1"/>
</dbReference>
<feature type="transmembrane region" description="Helical" evidence="5">
    <location>
        <begin position="234"/>
        <end position="254"/>
    </location>
</feature>
<organism evidence="7 8">
    <name type="scientific">Salinihabitans flavidus</name>
    <dbReference type="NCBI Taxonomy" id="569882"/>
    <lineage>
        <taxon>Bacteria</taxon>
        <taxon>Pseudomonadati</taxon>
        <taxon>Pseudomonadota</taxon>
        <taxon>Alphaproteobacteria</taxon>
        <taxon>Rhodobacterales</taxon>
        <taxon>Roseobacteraceae</taxon>
        <taxon>Salinihabitans</taxon>
    </lineage>
</organism>
<sequence length="584" mass="64470">GRTPIDALKDWHRQKPEIFKKRPYNHAGCDIYAELSVRQNLVLHAQLFQLSAARQRARVRELLERFELQDIAESRPGNLPLGVRQRLQLAVAVLHEPEMLILDEPTSGVDPVVRDRFWELLISLSREDGVTIFISTHFMNEAERCDRISLMHAGQVLAVGEPDALRRERGADSLEDAFIEYLEEAAGDEAPTEPPAPDRQQRGAVGRRGLISAARVWAFARREGIELRRDPIRLTFALLGPVILMIAVGFGISFDVENLSYATVDQDRSAESRALGRQFSSSRYFQEYGELSSAAEMAVLLRRGDVTLALVIPPDFGRDLLAGEQPEVALWLDGSNTVRAESARRYAEATFTGFLVEMSQTETGQVPDLYPATIEPRFRYNQSFDSAYAIPPGVLMMMLIMIPTMMTALGVVREKEMGSITNLYAAPVRKLEFLIGKQMPYIAVAMISFVILVGMLLAVFGLRIEGSLLALLAGALLYTSAATAFGLVISTFVRSQIAAIFGSAIIVIIPTVNFSGMLYPVSTLDGVARLIGEAFPALYFQRISTGVFNKGLSLGDLYLNHPILAGFCGGFLVLAALLLQKQEA</sequence>
<evidence type="ECO:0000313" key="7">
    <source>
        <dbReference type="EMBL" id="SEP19626.1"/>
    </source>
</evidence>
<feature type="transmembrane region" description="Helical" evidence="5">
    <location>
        <begin position="558"/>
        <end position="579"/>
    </location>
</feature>
<feature type="non-terminal residue" evidence="7">
    <location>
        <position position="1"/>
    </location>
</feature>
<comment type="subcellular location">
    <subcellularLocation>
        <location evidence="1">Membrane</location>
        <topology evidence="1">Multi-pass membrane protein</topology>
    </subcellularLocation>
</comment>
<protein>
    <submittedName>
        <fullName evidence="7">ABC transporter</fullName>
    </submittedName>
</protein>
<dbReference type="Gene3D" id="3.40.50.300">
    <property type="entry name" value="P-loop containing nucleotide triphosphate hydrolases"/>
    <property type="match status" value="1"/>
</dbReference>
<feature type="transmembrane region" description="Helical" evidence="5">
    <location>
        <begin position="468"/>
        <end position="490"/>
    </location>
</feature>
<evidence type="ECO:0000256" key="3">
    <source>
        <dbReference type="ARBA" id="ARBA00022989"/>
    </source>
</evidence>
<dbReference type="Gene3D" id="3.40.1710.10">
    <property type="entry name" value="abc type-2 transporter like domain"/>
    <property type="match status" value="1"/>
</dbReference>
<feature type="transmembrane region" description="Helical" evidence="5">
    <location>
        <begin position="497"/>
        <end position="519"/>
    </location>
</feature>
<dbReference type="OrthoDB" id="9805029at2"/>
<keyword evidence="4 5" id="KW-0472">Membrane</keyword>
<dbReference type="RefSeq" id="WP_139196246.1">
    <property type="nucleotide sequence ID" value="NZ_FODS01000036.1"/>
</dbReference>
<dbReference type="GO" id="GO:0016887">
    <property type="term" value="F:ATP hydrolysis activity"/>
    <property type="evidence" value="ECO:0007669"/>
    <property type="project" value="InterPro"/>
</dbReference>
<feature type="transmembrane region" description="Helical" evidence="5">
    <location>
        <begin position="439"/>
        <end position="462"/>
    </location>
</feature>
<dbReference type="Pfam" id="PF12698">
    <property type="entry name" value="ABC2_membrane_3"/>
    <property type="match status" value="1"/>
</dbReference>
<dbReference type="PANTHER" id="PTHR43038">
    <property type="entry name" value="ATP-BINDING CASSETTE, SUB-FAMILY H, MEMBER 1"/>
    <property type="match status" value="1"/>
</dbReference>
<evidence type="ECO:0000256" key="5">
    <source>
        <dbReference type="SAM" id="Phobius"/>
    </source>
</evidence>
<dbReference type="InterPro" id="IPR003439">
    <property type="entry name" value="ABC_transporter-like_ATP-bd"/>
</dbReference>
<name>A0A1H8VW57_9RHOB</name>
<dbReference type="AlphaFoldDB" id="A0A1H8VW57"/>
<dbReference type="STRING" id="569882.SAMN04490248_1361"/>
<dbReference type="InterPro" id="IPR027417">
    <property type="entry name" value="P-loop_NTPase"/>
</dbReference>
<gene>
    <name evidence="7" type="ORF">SAMN04490248_1361</name>
</gene>
<evidence type="ECO:0000256" key="1">
    <source>
        <dbReference type="ARBA" id="ARBA00004141"/>
    </source>
</evidence>
<keyword evidence="3 5" id="KW-1133">Transmembrane helix</keyword>
<evidence type="ECO:0000256" key="4">
    <source>
        <dbReference type="ARBA" id="ARBA00023136"/>
    </source>
</evidence>
<accession>A0A1H8VW57</accession>
<feature type="transmembrane region" description="Helical" evidence="5">
    <location>
        <begin position="388"/>
        <end position="412"/>
    </location>
</feature>
<keyword evidence="8" id="KW-1185">Reference proteome</keyword>
<proteinExistence type="predicted"/>
<evidence type="ECO:0000259" key="6">
    <source>
        <dbReference type="PROSITE" id="PS51012"/>
    </source>
</evidence>
<dbReference type="Pfam" id="PF00005">
    <property type="entry name" value="ABC_tran"/>
    <property type="match status" value="1"/>
</dbReference>
<dbReference type="GO" id="GO:0016020">
    <property type="term" value="C:membrane"/>
    <property type="evidence" value="ECO:0007669"/>
    <property type="project" value="UniProtKB-SubCell"/>
</dbReference>
<dbReference type="InterPro" id="IPR013525">
    <property type="entry name" value="ABC2_TM"/>
</dbReference>
<keyword evidence="2 5" id="KW-0812">Transmembrane</keyword>
<feature type="domain" description="ABC transmembrane type-2" evidence="6">
    <location>
        <begin position="352"/>
        <end position="582"/>
    </location>
</feature>
<evidence type="ECO:0000313" key="8">
    <source>
        <dbReference type="Proteomes" id="UP000198893"/>
    </source>
</evidence>
<dbReference type="GO" id="GO:0005524">
    <property type="term" value="F:ATP binding"/>
    <property type="evidence" value="ECO:0007669"/>
    <property type="project" value="InterPro"/>
</dbReference>